<evidence type="ECO:0000313" key="1">
    <source>
        <dbReference type="EMBL" id="KAI2385081.1"/>
    </source>
</evidence>
<gene>
    <name evidence="1" type="primary">AIM9_2</name>
    <name evidence="1" type="ORF">LOY88_004263</name>
</gene>
<proteinExistence type="predicted"/>
<dbReference type="EMBL" id="JALBCA010000063">
    <property type="protein sequence ID" value="KAI2385081.1"/>
    <property type="molecule type" value="Genomic_DNA"/>
</dbReference>
<protein>
    <submittedName>
        <fullName evidence="1">Phosphotransferase enzyme</fullName>
    </submittedName>
</protein>
<name>A0ACB8UUR0_9EURO</name>
<accession>A0ACB8UUR0</accession>
<sequence length="296" mass="34006">MGSSPVSYAEGIANREMDWIRRFAKPRNVSDPLRQSTSQESPSSHIHLLEKYLKILPDIIPSGNELSRATLWHSDLHLGNIFVENSKIVSIIDWQGCMSLPLFVQSKIPKFLRSQGPRLFDLPPAAGLTENEKQETFLRYQLSQLQGFYVSKFQYFDSDIFQTLSDPHATIRQQLIDFAGSTWEDDGLFIFKQMMHQVWQNWNELVGDADRPCPIAFSPHDISLHEVEKNAWDDYRELFSSLDIPIDGWVHSQDFRAKAETLQNLARETLASADNKDEVRQALNAWKLTNPESTNP</sequence>
<comment type="caution">
    <text evidence="1">The sequence shown here is derived from an EMBL/GenBank/DDBJ whole genome shotgun (WGS) entry which is preliminary data.</text>
</comment>
<organism evidence="1">
    <name type="scientific">Ophidiomyces ophidiicola</name>
    <dbReference type="NCBI Taxonomy" id="1387563"/>
    <lineage>
        <taxon>Eukaryota</taxon>
        <taxon>Fungi</taxon>
        <taxon>Dikarya</taxon>
        <taxon>Ascomycota</taxon>
        <taxon>Pezizomycotina</taxon>
        <taxon>Eurotiomycetes</taxon>
        <taxon>Eurotiomycetidae</taxon>
        <taxon>Onygenales</taxon>
        <taxon>Onygenaceae</taxon>
        <taxon>Ophidiomyces</taxon>
    </lineage>
</organism>
<reference evidence="1" key="1">
    <citation type="journal article" date="2022" name="bioRxiv">
        <title>Population genetic analysis of Ophidiomyces ophidiicola, the causative agent of snake fungal disease, indicates recent introductions to the USA.</title>
        <authorList>
            <person name="Ladner J.T."/>
            <person name="Palmer J.M."/>
            <person name="Ettinger C.L."/>
            <person name="Stajich J.E."/>
            <person name="Farrell T.M."/>
            <person name="Glorioso B.M."/>
            <person name="Lawson B."/>
            <person name="Price S.J."/>
            <person name="Stengle A.G."/>
            <person name="Grear D.A."/>
            <person name="Lorch J.M."/>
        </authorList>
    </citation>
    <scope>NUCLEOTIDE SEQUENCE</scope>
    <source>
        <strain evidence="1">NWHC 24266-5</strain>
    </source>
</reference>